<evidence type="ECO:0000256" key="8">
    <source>
        <dbReference type="ARBA" id="ARBA00022753"/>
    </source>
</evidence>
<evidence type="ECO:0000256" key="7">
    <source>
        <dbReference type="ARBA" id="ARBA00022583"/>
    </source>
</evidence>
<keyword evidence="10 11" id="KW-0175">Coiled coil</keyword>
<dbReference type="PANTHER" id="PTHR31179:SF7">
    <property type="entry name" value="FYVE-TYPE DOMAIN-CONTAINING PROTEIN"/>
    <property type="match status" value="1"/>
</dbReference>
<keyword evidence="8" id="KW-0967">Endosome</keyword>
<dbReference type="GO" id="GO:0015031">
    <property type="term" value="P:protein transport"/>
    <property type="evidence" value="ECO:0007669"/>
    <property type="project" value="UniProtKB-KW"/>
</dbReference>
<keyword evidence="4" id="KW-0813">Transport</keyword>
<feature type="coiled-coil region" evidence="11">
    <location>
        <begin position="280"/>
        <end position="332"/>
    </location>
</feature>
<evidence type="ECO:0000256" key="9">
    <source>
        <dbReference type="ARBA" id="ARBA00022927"/>
    </source>
</evidence>
<dbReference type="Pfam" id="PF03528">
    <property type="entry name" value="Rabaptin"/>
    <property type="match status" value="1"/>
</dbReference>
<evidence type="ECO:0000259" key="13">
    <source>
        <dbReference type="Pfam" id="PF03528"/>
    </source>
</evidence>
<feature type="coiled-coil region" evidence="11">
    <location>
        <begin position="218"/>
        <end position="245"/>
    </location>
</feature>
<evidence type="ECO:0000313" key="16">
    <source>
        <dbReference type="Proteomes" id="UP000683360"/>
    </source>
</evidence>
<evidence type="ECO:0000256" key="5">
    <source>
        <dbReference type="ARBA" id="ARBA00022490"/>
    </source>
</evidence>
<dbReference type="PANTHER" id="PTHR31179">
    <property type="entry name" value="RAB GTPASE-BINDING EFFECTOR PROTEIN"/>
    <property type="match status" value="1"/>
</dbReference>
<evidence type="ECO:0000256" key="6">
    <source>
        <dbReference type="ARBA" id="ARBA00022553"/>
    </source>
</evidence>
<evidence type="ECO:0000256" key="10">
    <source>
        <dbReference type="ARBA" id="ARBA00023054"/>
    </source>
</evidence>
<sequence>MMMDLRRMESVLSAEQQRQIAEMQKKDEERMSQEKKVKDLEGAKKQQEEGRLIVLPNIILFLFLFSPPKFKNADAKMQEKIKQQSQKDLVRANSPNITDDLNNETDDEKSILDASDLPEGDSFLDSRVLNSNEELDGLRVQISPEKVLNLPYLSQAQTKALTDPTPELQLRQSLIASAKSKVDRISVDGKRLVGQNGTILQQQLKESRDKLGKPCDMCNNYEDQLQNIQDDLKKEQVRAKSFERNLNRYYLPNNIEEMQLLLLKYREEIIQSKVAKEHTEETLKSEIMFLKDQIHAEQQEKNNIEESLSQELATVQEKLVVQESLKSELERESSVRADLSKN</sequence>
<dbReference type="GO" id="GO:0005769">
    <property type="term" value="C:early endosome"/>
    <property type="evidence" value="ECO:0007669"/>
    <property type="project" value="UniProtKB-SubCell"/>
</dbReference>
<protein>
    <submittedName>
        <fullName evidence="15">RABEP1</fullName>
    </submittedName>
</protein>
<dbReference type="InterPro" id="IPR003914">
    <property type="entry name" value="Rabaptin"/>
</dbReference>
<dbReference type="EMBL" id="CAJPWZ010000258">
    <property type="protein sequence ID" value="CAG2188587.1"/>
    <property type="molecule type" value="Genomic_DNA"/>
</dbReference>
<dbReference type="AlphaFoldDB" id="A0A8S3PX92"/>
<evidence type="ECO:0000256" key="1">
    <source>
        <dbReference type="ARBA" id="ARBA00004412"/>
    </source>
</evidence>
<comment type="subcellular location">
    <subcellularLocation>
        <location evidence="2">Cytoplasm</location>
    </subcellularLocation>
    <subcellularLocation>
        <location evidence="1">Early endosome</location>
    </subcellularLocation>
</comment>
<evidence type="ECO:0000256" key="4">
    <source>
        <dbReference type="ARBA" id="ARBA00022448"/>
    </source>
</evidence>
<gene>
    <name evidence="15" type="ORF">MEDL_3998</name>
</gene>
<keyword evidence="7" id="KW-0254">Endocytosis</keyword>
<dbReference type="Pfam" id="PF09311">
    <property type="entry name" value="Rab5-bind"/>
    <property type="match status" value="1"/>
</dbReference>
<evidence type="ECO:0000256" key="11">
    <source>
        <dbReference type="SAM" id="Coils"/>
    </source>
</evidence>
<name>A0A8S3PX92_MYTED</name>
<feature type="compositionally biased region" description="Polar residues" evidence="12">
    <location>
        <begin position="84"/>
        <end position="100"/>
    </location>
</feature>
<dbReference type="GO" id="GO:0005096">
    <property type="term" value="F:GTPase activator activity"/>
    <property type="evidence" value="ECO:0007669"/>
    <property type="project" value="InterPro"/>
</dbReference>
<evidence type="ECO:0000259" key="14">
    <source>
        <dbReference type="Pfam" id="PF09311"/>
    </source>
</evidence>
<feature type="compositionally biased region" description="Basic and acidic residues" evidence="12">
    <location>
        <begin position="23"/>
        <end position="43"/>
    </location>
</feature>
<keyword evidence="5" id="KW-0963">Cytoplasm</keyword>
<keyword evidence="16" id="KW-1185">Reference proteome</keyword>
<dbReference type="GO" id="GO:0008083">
    <property type="term" value="F:growth factor activity"/>
    <property type="evidence" value="ECO:0007669"/>
    <property type="project" value="InterPro"/>
</dbReference>
<reference evidence="15" key="1">
    <citation type="submission" date="2021-03" db="EMBL/GenBank/DDBJ databases">
        <authorList>
            <person name="Bekaert M."/>
        </authorList>
    </citation>
    <scope>NUCLEOTIDE SEQUENCE</scope>
</reference>
<evidence type="ECO:0000256" key="12">
    <source>
        <dbReference type="SAM" id="MobiDB-lite"/>
    </source>
</evidence>
<dbReference type="OrthoDB" id="79940at2759"/>
<feature type="domain" description="Rabaptin GTPase-Rab5 binding" evidence="14">
    <location>
        <begin position="247"/>
        <end position="333"/>
    </location>
</feature>
<evidence type="ECO:0000313" key="15">
    <source>
        <dbReference type="EMBL" id="CAG2188587.1"/>
    </source>
</evidence>
<keyword evidence="9" id="KW-0653">Protein transport</keyword>
<dbReference type="Proteomes" id="UP000683360">
    <property type="component" value="Unassembled WGS sequence"/>
</dbReference>
<comment type="caution">
    <text evidence="15">The sequence shown here is derived from an EMBL/GenBank/DDBJ whole genome shotgun (WGS) entry which is preliminary data.</text>
</comment>
<evidence type="ECO:0000256" key="3">
    <source>
        <dbReference type="ARBA" id="ARBA00006603"/>
    </source>
</evidence>
<evidence type="ECO:0000256" key="2">
    <source>
        <dbReference type="ARBA" id="ARBA00004496"/>
    </source>
</evidence>
<comment type="similarity">
    <text evidence="3">Belongs to the rabaptin family.</text>
</comment>
<feature type="region of interest" description="Disordered" evidence="12">
    <location>
        <begin position="84"/>
        <end position="108"/>
    </location>
</feature>
<organism evidence="15 16">
    <name type="scientific">Mytilus edulis</name>
    <name type="common">Blue mussel</name>
    <dbReference type="NCBI Taxonomy" id="6550"/>
    <lineage>
        <taxon>Eukaryota</taxon>
        <taxon>Metazoa</taxon>
        <taxon>Spiralia</taxon>
        <taxon>Lophotrochozoa</taxon>
        <taxon>Mollusca</taxon>
        <taxon>Bivalvia</taxon>
        <taxon>Autobranchia</taxon>
        <taxon>Pteriomorphia</taxon>
        <taxon>Mytilida</taxon>
        <taxon>Mytiloidea</taxon>
        <taxon>Mytilidae</taxon>
        <taxon>Mytilinae</taxon>
        <taxon>Mytilus</taxon>
    </lineage>
</organism>
<dbReference type="InterPro" id="IPR015390">
    <property type="entry name" value="Rabaptin_Rab5-bd_dom"/>
</dbReference>
<dbReference type="GO" id="GO:0006897">
    <property type="term" value="P:endocytosis"/>
    <property type="evidence" value="ECO:0007669"/>
    <property type="project" value="UniProtKB-KW"/>
</dbReference>
<keyword evidence="6" id="KW-0597">Phosphoprotein</keyword>
<feature type="domain" description="Rabaptin coiled-coil" evidence="13">
    <location>
        <begin position="1"/>
        <end position="53"/>
    </location>
</feature>
<feature type="region of interest" description="Disordered" evidence="12">
    <location>
        <begin position="22"/>
        <end position="43"/>
    </location>
</feature>
<dbReference type="InterPro" id="IPR018514">
    <property type="entry name" value="Rabaptin_CC"/>
</dbReference>
<accession>A0A8S3PX92</accession>
<proteinExistence type="inferred from homology"/>